<evidence type="ECO:0000313" key="1">
    <source>
        <dbReference type="EMBL" id="DAF65376.1"/>
    </source>
</evidence>
<dbReference type="EMBL" id="BK032878">
    <property type="protein sequence ID" value="DAF65376.1"/>
    <property type="molecule type" value="Genomic_DNA"/>
</dbReference>
<name>A0A8S5TQH4_9CAUD</name>
<accession>A0A8S5TQH4</accession>
<protein>
    <submittedName>
        <fullName evidence="1">Uncharacterized protein</fullName>
    </submittedName>
</protein>
<organism evidence="1">
    <name type="scientific">Siphoviridae sp. ctbbV81</name>
    <dbReference type="NCBI Taxonomy" id="2827900"/>
    <lineage>
        <taxon>Viruses</taxon>
        <taxon>Duplodnaviria</taxon>
        <taxon>Heunggongvirae</taxon>
        <taxon>Uroviricota</taxon>
        <taxon>Caudoviricetes</taxon>
    </lineage>
</organism>
<reference evidence="1" key="1">
    <citation type="journal article" date="2021" name="Proc. Natl. Acad. Sci. U.S.A.">
        <title>A Catalog of Tens of Thousands of Viruses from Human Metagenomes Reveals Hidden Associations with Chronic Diseases.</title>
        <authorList>
            <person name="Tisza M.J."/>
            <person name="Buck C.B."/>
        </authorList>
    </citation>
    <scope>NUCLEOTIDE SEQUENCE</scope>
    <source>
        <strain evidence="1">CtbbV81</strain>
    </source>
</reference>
<proteinExistence type="predicted"/>
<sequence>MTKLQIISKLWSIIYDLFLFEKGESNKTLEEIEKEMDIAEYNCRRYADAEDDELPEKIRAEPPKNALPF</sequence>